<dbReference type="Proteomes" id="UP000327157">
    <property type="component" value="Unassembled WGS sequence"/>
</dbReference>
<dbReference type="EMBL" id="SMOL01000604">
    <property type="protein sequence ID" value="KAB2604558.1"/>
    <property type="molecule type" value="Genomic_DNA"/>
</dbReference>
<dbReference type="PANTHER" id="PTHR47150:SF6">
    <property type="entry name" value="OS01G0872900 PROTEIN"/>
    <property type="match status" value="1"/>
</dbReference>
<feature type="compositionally biased region" description="Basic and acidic residues" evidence="1">
    <location>
        <begin position="20"/>
        <end position="32"/>
    </location>
</feature>
<sequence>MNSNFGSSSDSNWGSSSNSKLEEKWAQMRREDEESDEEVQVRRNKQNIAVAMVCQPTEEQPQWGGSIAVLGRSPLFNNLTEGKVPQLHYYINNRQYNMGYYLADDIYPKWATLVQAIPNPRNDAEKLFTLHQEAYRKDVERAFDGYIDGESDDDQEDPNRSRRARAKIYGGPNLPFNPRTGSISINKYMRRYNDTFSCHKQEQTHYAAAYSLVLEPYRQTFPCRFHLSSYHLRCSALENKHSMCCPSSRPSTTQDRTSGIHLRYLLCQPRTR</sequence>
<gene>
    <name evidence="2" type="ORF">D8674_042831</name>
</gene>
<evidence type="ECO:0000256" key="1">
    <source>
        <dbReference type="SAM" id="MobiDB-lite"/>
    </source>
</evidence>
<feature type="compositionally biased region" description="Low complexity" evidence="1">
    <location>
        <begin position="1"/>
        <end position="19"/>
    </location>
</feature>
<comment type="caution">
    <text evidence="2">The sequence shown here is derived from an EMBL/GenBank/DDBJ whole genome shotgun (WGS) entry which is preliminary data.</text>
</comment>
<reference evidence="2 3" key="2">
    <citation type="submission" date="2019-11" db="EMBL/GenBank/DDBJ databases">
        <title>A de novo genome assembly of a pear dwarfing rootstock.</title>
        <authorList>
            <person name="Wang F."/>
            <person name="Wang J."/>
            <person name="Li S."/>
            <person name="Zhang Y."/>
            <person name="Fang M."/>
            <person name="Ma L."/>
            <person name="Zhao Y."/>
            <person name="Jiang S."/>
        </authorList>
    </citation>
    <scope>NUCLEOTIDE SEQUENCE [LARGE SCALE GENOMIC DNA]</scope>
    <source>
        <strain evidence="2">S2</strain>
        <tissue evidence="2">Leaf</tissue>
    </source>
</reference>
<evidence type="ECO:0000313" key="3">
    <source>
        <dbReference type="Proteomes" id="UP000327157"/>
    </source>
</evidence>
<organism evidence="2 3">
    <name type="scientific">Pyrus ussuriensis x Pyrus communis</name>
    <dbReference type="NCBI Taxonomy" id="2448454"/>
    <lineage>
        <taxon>Eukaryota</taxon>
        <taxon>Viridiplantae</taxon>
        <taxon>Streptophyta</taxon>
        <taxon>Embryophyta</taxon>
        <taxon>Tracheophyta</taxon>
        <taxon>Spermatophyta</taxon>
        <taxon>Magnoliopsida</taxon>
        <taxon>eudicotyledons</taxon>
        <taxon>Gunneridae</taxon>
        <taxon>Pentapetalae</taxon>
        <taxon>rosids</taxon>
        <taxon>fabids</taxon>
        <taxon>Rosales</taxon>
        <taxon>Rosaceae</taxon>
        <taxon>Amygdaloideae</taxon>
        <taxon>Maleae</taxon>
        <taxon>Pyrus</taxon>
    </lineage>
</organism>
<accession>A0A5N5FN29</accession>
<proteinExistence type="predicted"/>
<reference evidence="2 3" key="1">
    <citation type="submission" date="2019-09" db="EMBL/GenBank/DDBJ databases">
        <authorList>
            <person name="Ou C."/>
        </authorList>
    </citation>
    <scope>NUCLEOTIDE SEQUENCE [LARGE SCALE GENOMIC DNA]</scope>
    <source>
        <strain evidence="2">S2</strain>
        <tissue evidence="2">Leaf</tissue>
    </source>
</reference>
<dbReference type="Pfam" id="PF04827">
    <property type="entry name" value="Plant_tran"/>
    <property type="match status" value="1"/>
</dbReference>
<evidence type="ECO:0000313" key="2">
    <source>
        <dbReference type="EMBL" id="KAB2604558.1"/>
    </source>
</evidence>
<keyword evidence="3" id="KW-1185">Reference proteome</keyword>
<name>A0A5N5FN29_9ROSA</name>
<protein>
    <submittedName>
        <fullName evidence="2">Uncharacterized protein</fullName>
    </submittedName>
</protein>
<dbReference type="AlphaFoldDB" id="A0A5N5FN29"/>
<dbReference type="InterPro" id="IPR006912">
    <property type="entry name" value="Harbinger_derived_prot"/>
</dbReference>
<dbReference type="PANTHER" id="PTHR47150">
    <property type="entry name" value="OS12G0169200 PROTEIN"/>
    <property type="match status" value="1"/>
</dbReference>
<feature type="region of interest" description="Disordered" evidence="1">
    <location>
        <begin position="1"/>
        <end position="40"/>
    </location>
</feature>
<dbReference type="OrthoDB" id="1164834at2759"/>